<proteinExistence type="predicted"/>
<dbReference type="PANTHER" id="PTHR37540:SF5">
    <property type="entry name" value="TRANSCRIPTION FACTOR DOMAIN-CONTAINING PROTEIN"/>
    <property type="match status" value="1"/>
</dbReference>
<keyword evidence="2" id="KW-1185">Reference proteome</keyword>
<protein>
    <recommendedName>
        <fullName evidence="3">Transcription factor domain-containing protein</fullName>
    </recommendedName>
</protein>
<evidence type="ECO:0000313" key="1">
    <source>
        <dbReference type="EMBL" id="KAK0967179.1"/>
    </source>
</evidence>
<gene>
    <name evidence="1" type="ORF">LTR91_017276</name>
</gene>
<comment type="caution">
    <text evidence="1">The sequence shown here is derived from an EMBL/GenBank/DDBJ whole genome shotgun (WGS) entry which is preliminary data.</text>
</comment>
<evidence type="ECO:0000313" key="2">
    <source>
        <dbReference type="Proteomes" id="UP001175353"/>
    </source>
</evidence>
<sequence length="470" mass="52218">MVAPDDAVMIFSAPASIPFIISSNDGEVDAATRKFIRSHARRGRKQSQARPKRNVLVSGYAMAAGNVQVPSVNLEDIMGIYLPPMRRIGTDLSFLACPEDLDSSILSNIIKVSPIAQKIVYPLMTAVGNQVDNHGWIHLCTRDAAALHVTAFSVEGFVDVFLRRREQPSPTAMVHLQKGLVLLGERLAGDDEKLKTSDASIGVVLKLATSAHFAGDLQAERQHMMGVRKMVDSRGGLDAFRDNPLLFEMLRCDLVLAVFSASKPIFFRQALEPIPTYPVRLLPEFNGTAQTQDTLEVAGLIDASLAEAWSIMRRFGLLVNLGAQTQRLLPTKVINETMTSVLYRLLCVGYLPGSLDEGVRLVLLTYCYHGFLQWGDVKLPCPHVQNAFREGTLALQRSGEVSARFMLWMLMVGAVSIFDVQKDECLGATLRRHARSQQRSWTEVQDILKSFLWIPLLDEKRGRSIWDSLD</sequence>
<evidence type="ECO:0008006" key="3">
    <source>
        <dbReference type="Google" id="ProtNLM"/>
    </source>
</evidence>
<name>A0AAN6QJT0_9PEZI</name>
<dbReference type="Proteomes" id="UP001175353">
    <property type="component" value="Unassembled WGS sequence"/>
</dbReference>
<dbReference type="PANTHER" id="PTHR37540">
    <property type="entry name" value="TRANSCRIPTION FACTOR (ACR-2), PUTATIVE-RELATED-RELATED"/>
    <property type="match status" value="1"/>
</dbReference>
<dbReference type="EMBL" id="JAUJLE010000221">
    <property type="protein sequence ID" value="KAK0967179.1"/>
    <property type="molecule type" value="Genomic_DNA"/>
</dbReference>
<accession>A0AAN6QJT0</accession>
<dbReference type="AlphaFoldDB" id="A0AAN6QJT0"/>
<organism evidence="1 2">
    <name type="scientific">Friedmanniomyces endolithicus</name>
    <dbReference type="NCBI Taxonomy" id="329885"/>
    <lineage>
        <taxon>Eukaryota</taxon>
        <taxon>Fungi</taxon>
        <taxon>Dikarya</taxon>
        <taxon>Ascomycota</taxon>
        <taxon>Pezizomycotina</taxon>
        <taxon>Dothideomycetes</taxon>
        <taxon>Dothideomycetidae</taxon>
        <taxon>Mycosphaerellales</taxon>
        <taxon>Teratosphaeriaceae</taxon>
        <taxon>Friedmanniomyces</taxon>
    </lineage>
</organism>
<reference evidence="1" key="1">
    <citation type="submission" date="2023-06" db="EMBL/GenBank/DDBJ databases">
        <title>Black Yeasts Isolated from many extreme environments.</title>
        <authorList>
            <person name="Coleine C."/>
            <person name="Stajich J.E."/>
            <person name="Selbmann L."/>
        </authorList>
    </citation>
    <scope>NUCLEOTIDE SEQUENCE</scope>
    <source>
        <strain evidence="1">CCFEE 5200</strain>
    </source>
</reference>